<keyword evidence="2" id="KW-0472">Membrane</keyword>
<proteinExistence type="predicted"/>
<evidence type="ECO:0000313" key="4">
    <source>
        <dbReference type="Proteomes" id="UP001476798"/>
    </source>
</evidence>
<protein>
    <submittedName>
        <fullName evidence="3">Uncharacterized protein</fullName>
    </submittedName>
</protein>
<evidence type="ECO:0000256" key="1">
    <source>
        <dbReference type="SAM" id="MobiDB-lite"/>
    </source>
</evidence>
<accession>A0ABV0P6L0</accession>
<feature type="compositionally biased region" description="Polar residues" evidence="1">
    <location>
        <begin position="1"/>
        <end position="15"/>
    </location>
</feature>
<keyword evidence="2" id="KW-1133">Transmembrane helix</keyword>
<feature type="region of interest" description="Disordered" evidence="1">
    <location>
        <begin position="1"/>
        <end position="30"/>
    </location>
</feature>
<feature type="transmembrane region" description="Helical" evidence="2">
    <location>
        <begin position="56"/>
        <end position="76"/>
    </location>
</feature>
<keyword evidence="4" id="KW-1185">Reference proteome</keyword>
<keyword evidence="2" id="KW-0812">Transmembrane</keyword>
<name>A0ABV0P6L0_9TELE</name>
<sequence>MGQHANEFSQLNESSPPGFVYNSESHSTSNKNRPIATIIATIYRPPILSKDFINDMFAFLTHICSLAPNIVLLGYLNIHMDNYQSYPYKGFYILFGQLWVSTAC</sequence>
<evidence type="ECO:0000256" key="2">
    <source>
        <dbReference type="SAM" id="Phobius"/>
    </source>
</evidence>
<comment type="caution">
    <text evidence="3">The sequence shown here is derived from an EMBL/GenBank/DDBJ whole genome shotgun (WGS) entry which is preliminary data.</text>
</comment>
<evidence type="ECO:0000313" key="3">
    <source>
        <dbReference type="EMBL" id="MEQ2179087.1"/>
    </source>
</evidence>
<dbReference type="EMBL" id="JAHRIO010061976">
    <property type="protein sequence ID" value="MEQ2179087.1"/>
    <property type="molecule type" value="Genomic_DNA"/>
</dbReference>
<dbReference type="Proteomes" id="UP001476798">
    <property type="component" value="Unassembled WGS sequence"/>
</dbReference>
<gene>
    <name evidence="3" type="ORF">GOODEAATRI_021014</name>
</gene>
<reference evidence="3 4" key="1">
    <citation type="submission" date="2021-06" db="EMBL/GenBank/DDBJ databases">
        <authorList>
            <person name="Palmer J.M."/>
        </authorList>
    </citation>
    <scope>NUCLEOTIDE SEQUENCE [LARGE SCALE GENOMIC DNA]</scope>
    <source>
        <strain evidence="3 4">GA_2019</strain>
        <tissue evidence="3">Muscle</tissue>
    </source>
</reference>
<organism evidence="3 4">
    <name type="scientific">Goodea atripinnis</name>
    <dbReference type="NCBI Taxonomy" id="208336"/>
    <lineage>
        <taxon>Eukaryota</taxon>
        <taxon>Metazoa</taxon>
        <taxon>Chordata</taxon>
        <taxon>Craniata</taxon>
        <taxon>Vertebrata</taxon>
        <taxon>Euteleostomi</taxon>
        <taxon>Actinopterygii</taxon>
        <taxon>Neopterygii</taxon>
        <taxon>Teleostei</taxon>
        <taxon>Neoteleostei</taxon>
        <taxon>Acanthomorphata</taxon>
        <taxon>Ovalentaria</taxon>
        <taxon>Atherinomorphae</taxon>
        <taxon>Cyprinodontiformes</taxon>
        <taxon>Goodeidae</taxon>
        <taxon>Goodea</taxon>
    </lineage>
</organism>